<dbReference type="Proteomes" id="UP001150538">
    <property type="component" value="Unassembled WGS sequence"/>
</dbReference>
<accession>A0A9W7ZYA5</accession>
<protein>
    <recommendedName>
        <fullName evidence="1">DUF7886 domain-containing protein</fullName>
    </recommendedName>
</protein>
<keyword evidence="3" id="KW-1185">Reference proteome</keyword>
<comment type="caution">
    <text evidence="2">The sequence shown here is derived from an EMBL/GenBank/DDBJ whole genome shotgun (WGS) entry which is preliminary data.</text>
</comment>
<dbReference type="PANTHER" id="PTHR47915:SF1">
    <property type="entry name" value="SI:DKEY-19B23.7"/>
    <property type="match status" value="1"/>
</dbReference>
<dbReference type="AlphaFoldDB" id="A0A9W7ZYA5"/>
<gene>
    <name evidence="2" type="ORF">H4219_002098</name>
</gene>
<dbReference type="InterPro" id="IPR057208">
    <property type="entry name" value="DUF7886"/>
</dbReference>
<name>A0A9W7ZYA5_9FUNG</name>
<dbReference type="PANTHER" id="PTHR47915">
    <property type="entry name" value="SI:DKEY-19B23.7"/>
    <property type="match status" value="1"/>
</dbReference>
<evidence type="ECO:0000259" key="1">
    <source>
        <dbReference type="Pfam" id="PF25377"/>
    </source>
</evidence>
<proteinExistence type="predicted"/>
<dbReference type="EMBL" id="JANBPU010000030">
    <property type="protein sequence ID" value="KAJ1919247.1"/>
    <property type="molecule type" value="Genomic_DNA"/>
</dbReference>
<evidence type="ECO:0000313" key="2">
    <source>
        <dbReference type="EMBL" id="KAJ1919247.1"/>
    </source>
</evidence>
<feature type="domain" description="DUF7886" evidence="1">
    <location>
        <begin position="18"/>
        <end position="146"/>
    </location>
</feature>
<reference evidence="2" key="1">
    <citation type="submission" date="2022-07" db="EMBL/GenBank/DDBJ databases">
        <title>Phylogenomic reconstructions and comparative analyses of Kickxellomycotina fungi.</title>
        <authorList>
            <person name="Reynolds N.K."/>
            <person name="Stajich J.E."/>
            <person name="Barry K."/>
            <person name="Grigoriev I.V."/>
            <person name="Crous P."/>
            <person name="Smith M.E."/>
        </authorList>
    </citation>
    <scope>NUCLEOTIDE SEQUENCE</scope>
    <source>
        <strain evidence="2">NBRC 100468</strain>
    </source>
</reference>
<organism evidence="2 3">
    <name type="scientific">Mycoemilia scoparia</name>
    <dbReference type="NCBI Taxonomy" id="417184"/>
    <lineage>
        <taxon>Eukaryota</taxon>
        <taxon>Fungi</taxon>
        <taxon>Fungi incertae sedis</taxon>
        <taxon>Zoopagomycota</taxon>
        <taxon>Kickxellomycotina</taxon>
        <taxon>Kickxellomycetes</taxon>
        <taxon>Kickxellales</taxon>
        <taxon>Kickxellaceae</taxon>
        <taxon>Mycoemilia</taxon>
    </lineage>
</organism>
<sequence>MAKNIGDMKAEPPKILADSDLKSDTKSINFLIAGYSRYQCPYVWLRSDAKELIDFEENQVFDRDSPLDLESMRYWRNYDIRPWDVLAEILTNTTLKPDENPFKIDYSFFEKIPVEESVISIGAMLDFLRKVYLRHYVFSDTVITALAASIMGD</sequence>
<dbReference type="OrthoDB" id="239865at2759"/>
<dbReference type="Pfam" id="PF25377">
    <property type="entry name" value="DUF7886"/>
    <property type="match status" value="1"/>
</dbReference>
<evidence type="ECO:0000313" key="3">
    <source>
        <dbReference type="Proteomes" id="UP001150538"/>
    </source>
</evidence>